<dbReference type="PANTHER" id="PTHR43075:SF1">
    <property type="entry name" value="FORMATE LYASE ACTIVATING ENZYME, PUTATIVE (AFU_ORTHOLOGUE AFUA_2G15630)-RELATED"/>
    <property type="match status" value="1"/>
</dbReference>
<dbReference type="GO" id="GO:0046872">
    <property type="term" value="F:metal ion binding"/>
    <property type="evidence" value="ECO:0007669"/>
    <property type="project" value="UniProtKB-KW"/>
</dbReference>
<comment type="caution">
    <text evidence="7">The sequence shown here is derived from an EMBL/GenBank/DDBJ whole genome shotgun (WGS) entry which is preliminary data.</text>
</comment>
<feature type="binding site" evidence="5">
    <location>
        <position position="74"/>
    </location>
    <ligand>
        <name>[4Fe-4S] cluster</name>
        <dbReference type="ChEBI" id="CHEBI:49883"/>
        <note>4Fe-4S-S-AdoMet</note>
    </ligand>
</feature>
<dbReference type="SFLD" id="SFLDG01099">
    <property type="entry name" value="Uncharacterised_Radical_SAM_Su"/>
    <property type="match status" value="1"/>
</dbReference>
<dbReference type="Pfam" id="PF04055">
    <property type="entry name" value="Radical_SAM"/>
    <property type="match status" value="1"/>
</dbReference>
<dbReference type="EMBL" id="JACOPH010000011">
    <property type="protein sequence ID" value="MBC5714908.1"/>
    <property type="molecule type" value="Genomic_DNA"/>
</dbReference>
<evidence type="ECO:0000256" key="2">
    <source>
        <dbReference type="ARBA" id="ARBA00022723"/>
    </source>
</evidence>
<organism evidence="7 8">
    <name type="scientific">Roseburia zhanii</name>
    <dbReference type="NCBI Taxonomy" id="2763064"/>
    <lineage>
        <taxon>Bacteria</taxon>
        <taxon>Bacillati</taxon>
        <taxon>Bacillota</taxon>
        <taxon>Clostridia</taxon>
        <taxon>Lachnospirales</taxon>
        <taxon>Lachnospiraceae</taxon>
        <taxon>Roseburia</taxon>
    </lineage>
</organism>
<dbReference type="CDD" id="cd01335">
    <property type="entry name" value="Radical_SAM"/>
    <property type="match status" value="1"/>
</dbReference>
<gene>
    <name evidence="7" type="ORF">H8S17_11980</name>
</gene>
<reference evidence="7" key="1">
    <citation type="submission" date="2020-08" db="EMBL/GenBank/DDBJ databases">
        <title>Genome public.</title>
        <authorList>
            <person name="Liu C."/>
            <person name="Sun Q."/>
        </authorList>
    </citation>
    <scope>NUCLEOTIDE SEQUENCE</scope>
    <source>
        <strain evidence="7">BX1005</strain>
    </source>
</reference>
<dbReference type="InterPro" id="IPR007197">
    <property type="entry name" value="rSAM"/>
</dbReference>
<dbReference type="InterPro" id="IPR013785">
    <property type="entry name" value="Aldolase_TIM"/>
</dbReference>
<dbReference type="GO" id="GO:0051536">
    <property type="term" value="F:iron-sulfur cluster binding"/>
    <property type="evidence" value="ECO:0007669"/>
    <property type="project" value="UniProtKB-KW"/>
</dbReference>
<comment type="cofactor">
    <cofactor evidence="5">
        <name>[4Fe-4S] cluster</name>
        <dbReference type="ChEBI" id="CHEBI:49883"/>
    </cofactor>
    <text evidence="5">Binds 1 [4Fe-4S] cluster. The cluster is coordinated with 3 cysteines and an exchangeable S-adenosyl-L-methionine.</text>
</comment>
<dbReference type="Proteomes" id="UP000606720">
    <property type="component" value="Unassembled WGS sequence"/>
</dbReference>
<keyword evidence="2 5" id="KW-0479">Metal-binding</keyword>
<accession>A0A923RTP2</accession>
<evidence type="ECO:0000259" key="6">
    <source>
        <dbReference type="Pfam" id="PF04055"/>
    </source>
</evidence>
<evidence type="ECO:0000313" key="7">
    <source>
        <dbReference type="EMBL" id="MBC5714908.1"/>
    </source>
</evidence>
<dbReference type="InterPro" id="IPR040085">
    <property type="entry name" value="MJ0674-like"/>
</dbReference>
<sequence>MKHNMDQEVMKKCELCPRECKVDRFSGQQGVCHATDRIRIARAALHMWEEPCISGKTGSGAVFFTGCPLRCVFCQNYKIAMGNTGKVVEKEELAEIFLKLQEEGANNINLVTPDHYVPVLIPAVTRAKAQGLNIPIVYNTGSYVHVDTIRALEGIVDVYLPDFKYYSDALAIRYANAKDYRDTAKKAIKEMVRQTGVPVFFEKETRKELDAEAYNDYEGTSEVLIKKGTIVRHLLLPGQSKDSMSVIGYLLKTYGNRIYISIMNQYTPVIRNKKYPELSRKVTEEEYGSVIDFAISAGIENGFIQEGDTASESFIPDFEVS</sequence>
<proteinExistence type="predicted"/>
<dbReference type="InterPro" id="IPR058240">
    <property type="entry name" value="rSAM_sf"/>
</dbReference>
<feature type="binding site" evidence="5">
    <location>
        <position position="67"/>
    </location>
    <ligand>
        <name>[4Fe-4S] cluster</name>
        <dbReference type="ChEBI" id="CHEBI:49883"/>
        <note>4Fe-4S-S-AdoMet</note>
    </ligand>
</feature>
<keyword evidence="3 5" id="KW-0408">Iron</keyword>
<dbReference type="SUPFAM" id="SSF102114">
    <property type="entry name" value="Radical SAM enzymes"/>
    <property type="match status" value="1"/>
</dbReference>
<evidence type="ECO:0000313" key="8">
    <source>
        <dbReference type="Proteomes" id="UP000606720"/>
    </source>
</evidence>
<feature type="binding site" evidence="5">
    <location>
        <position position="71"/>
    </location>
    <ligand>
        <name>[4Fe-4S] cluster</name>
        <dbReference type="ChEBI" id="CHEBI:49883"/>
        <note>4Fe-4S-S-AdoMet</note>
    </ligand>
</feature>
<dbReference type="PIRSF" id="PIRSF004869">
    <property type="entry name" value="PflX_prd"/>
    <property type="match status" value="1"/>
</dbReference>
<dbReference type="InterPro" id="IPR016431">
    <property type="entry name" value="Pyrv-formate_lyase-activ_prd"/>
</dbReference>
<dbReference type="SFLD" id="SFLDS00029">
    <property type="entry name" value="Radical_SAM"/>
    <property type="match status" value="1"/>
</dbReference>
<dbReference type="AlphaFoldDB" id="A0A923RTP2"/>
<evidence type="ECO:0000256" key="1">
    <source>
        <dbReference type="ARBA" id="ARBA00022691"/>
    </source>
</evidence>
<evidence type="ECO:0000256" key="5">
    <source>
        <dbReference type="PIRSR" id="PIRSR004869-50"/>
    </source>
</evidence>
<name>A0A923RTP2_9FIRM</name>
<evidence type="ECO:0000256" key="3">
    <source>
        <dbReference type="ARBA" id="ARBA00023004"/>
    </source>
</evidence>
<dbReference type="PANTHER" id="PTHR43075">
    <property type="entry name" value="FORMATE LYASE ACTIVATING ENZYME, PUTATIVE (AFU_ORTHOLOGUE AFUA_2G15630)-RELATED"/>
    <property type="match status" value="1"/>
</dbReference>
<evidence type="ECO:0000256" key="4">
    <source>
        <dbReference type="ARBA" id="ARBA00023014"/>
    </source>
</evidence>
<protein>
    <submittedName>
        <fullName evidence="7">Radical SAM protein</fullName>
    </submittedName>
</protein>
<feature type="domain" description="Radical SAM core" evidence="6">
    <location>
        <begin position="63"/>
        <end position="210"/>
    </location>
</feature>
<keyword evidence="8" id="KW-1185">Reference proteome</keyword>
<dbReference type="Gene3D" id="3.20.20.70">
    <property type="entry name" value="Aldolase class I"/>
    <property type="match status" value="1"/>
</dbReference>
<dbReference type="GO" id="GO:0003824">
    <property type="term" value="F:catalytic activity"/>
    <property type="evidence" value="ECO:0007669"/>
    <property type="project" value="InterPro"/>
</dbReference>
<keyword evidence="1 5" id="KW-0949">S-adenosyl-L-methionine</keyword>
<keyword evidence="4 5" id="KW-0411">Iron-sulfur</keyword>